<dbReference type="AlphaFoldDB" id="A0A5J9V769"/>
<dbReference type="PANTHER" id="PTHR47857:SF3">
    <property type="entry name" value="EXPRESSED PROTEIN"/>
    <property type="match status" value="1"/>
</dbReference>
<dbReference type="Pfam" id="PF12552">
    <property type="entry name" value="DUF3741"/>
    <property type="match status" value="1"/>
</dbReference>
<comment type="caution">
    <text evidence="3">The sequence shown here is derived from an EMBL/GenBank/DDBJ whole genome shotgun (WGS) entry which is preliminary data.</text>
</comment>
<proteinExistence type="predicted"/>
<evidence type="ECO:0000313" key="3">
    <source>
        <dbReference type="EMBL" id="TVU31776.1"/>
    </source>
</evidence>
<reference evidence="3 4" key="1">
    <citation type="journal article" date="2019" name="Sci. Rep.">
        <title>A high-quality genome of Eragrostis curvula grass provides insights into Poaceae evolution and supports new strategies to enhance forage quality.</title>
        <authorList>
            <person name="Carballo J."/>
            <person name="Santos B.A.C.M."/>
            <person name="Zappacosta D."/>
            <person name="Garbus I."/>
            <person name="Selva J.P."/>
            <person name="Gallo C.A."/>
            <person name="Diaz A."/>
            <person name="Albertini E."/>
            <person name="Caccamo M."/>
            <person name="Echenique V."/>
        </authorList>
    </citation>
    <scope>NUCLEOTIDE SEQUENCE [LARGE SCALE GENOMIC DNA]</scope>
    <source>
        <strain evidence="4">cv. Victoria</strain>
        <tissue evidence="3">Leaf</tissue>
    </source>
</reference>
<evidence type="ECO:0000313" key="4">
    <source>
        <dbReference type="Proteomes" id="UP000324897"/>
    </source>
</evidence>
<dbReference type="PANTHER" id="PTHR47857">
    <property type="entry name" value="EXPRESSED PROTEIN-RELATED"/>
    <property type="match status" value="1"/>
</dbReference>
<keyword evidence="4" id="KW-1185">Reference proteome</keyword>
<protein>
    <recommendedName>
        <fullName evidence="2">DUF3741 domain-containing protein</fullName>
    </recommendedName>
</protein>
<evidence type="ECO:0000256" key="1">
    <source>
        <dbReference type="SAM" id="MobiDB-lite"/>
    </source>
</evidence>
<feature type="compositionally biased region" description="Basic and acidic residues" evidence="1">
    <location>
        <begin position="360"/>
        <end position="378"/>
    </location>
</feature>
<gene>
    <name evidence="3" type="ORF">EJB05_23477</name>
</gene>
<evidence type="ECO:0000259" key="2">
    <source>
        <dbReference type="Pfam" id="PF12552"/>
    </source>
</evidence>
<dbReference type="OrthoDB" id="770239at2759"/>
<feature type="region of interest" description="Disordered" evidence="1">
    <location>
        <begin position="200"/>
        <end position="223"/>
    </location>
</feature>
<feature type="region of interest" description="Disordered" evidence="1">
    <location>
        <begin position="101"/>
        <end position="152"/>
    </location>
</feature>
<dbReference type="Gramene" id="TVU31776">
    <property type="protein sequence ID" value="TVU31776"/>
    <property type="gene ID" value="EJB05_23477"/>
</dbReference>
<sequence>MGLRGHRRSASQDEDNVGCVWGLMRMLYFRRDPKFLLDTKLSARHAYREINEREHSTKRSWEFDEIEEDGNTEDRTLQKPTVKNLIADELGKVKLLKKIPNDSQRRVSEMGNDVTLDGRSKQTSKPAENSRHHRDMGVPLSQSVDSEVSNDAEEYDLESVLTNMLGEIYSCHNECPHDDCKNKNELCPSLKSLIHKKVNDLNNRPRNSDHGLSQESNDGKLLNQNSLSNTMAAQSKQLKDALEILSSNKELFLKLLQKPNPNTVDNIQKQQKVKDGFEVNKIPGQTSFVEERRGSNEHRWATKEQAKESKYMFFWRKDKSNRREMPETTNGAQAVSKIVILKPNPERGIDPKANTGTRGLHQEPSKSHAPECSRKETSKFSIKEVKKRFRIVTGDSKRERNVNDTRSLISGKEKQQIDCISEINGRTVGPKDESFFYEEAKRHLSEMLKDKDGSMKHPTVQFPKSLKGILSLPHRNGSTPEDSPRGGDHHLELLPKEADVYHACNAEREECPQERSLSPDGLGHIACSTSATLVDKVTVQEGYCINEAQEGPIHVTDEPEATYIEEINKFDCCARTDNTQCIPAEQRDDAEQVS</sequence>
<feature type="region of interest" description="Disordered" evidence="1">
    <location>
        <begin position="344"/>
        <end position="378"/>
    </location>
</feature>
<dbReference type="InterPro" id="IPR022212">
    <property type="entry name" value="DUF3741"/>
</dbReference>
<name>A0A5J9V769_9POAL</name>
<organism evidence="3 4">
    <name type="scientific">Eragrostis curvula</name>
    <name type="common">weeping love grass</name>
    <dbReference type="NCBI Taxonomy" id="38414"/>
    <lineage>
        <taxon>Eukaryota</taxon>
        <taxon>Viridiplantae</taxon>
        <taxon>Streptophyta</taxon>
        <taxon>Embryophyta</taxon>
        <taxon>Tracheophyta</taxon>
        <taxon>Spermatophyta</taxon>
        <taxon>Magnoliopsida</taxon>
        <taxon>Liliopsida</taxon>
        <taxon>Poales</taxon>
        <taxon>Poaceae</taxon>
        <taxon>PACMAD clade</taxon>
        <taxon>Chloridoideae</taxon>
        <taxon>Eragrostideae</taxon>
        <taxon>Eragrostidinae</taxon>
        <taxon>Eragrostis</taxon>
    </lineage>
</organism>
<feature type="domain" description="DUF3741" evidence="2">
    <location>
        <begin position="220"/>
        <end position="260"/>
    </location>
</feature>
<dbReference type="EMBL" id="RWGY01000011">
    <property type="protein sequence ID" value="TVU31776.1"/>
    <property type="molecule type" value="Genomic_DNA"/>
</dbReference>
<dbReference type="Proteomes" id="UP000324897">
    <property type="component" value="Chromosome 1"/>
</dbReference>
<accession>A0A5J9V769</accession>